<dbReference type="OrthoDB" id="197257at2"/>
<accession>A0A512NRG2</accession>
<dbReference type="AlphaFoldDB" id="A0A512NRG2"/>
<proteinExistence type="predicted"/>
<reference evidence="3 4" key="1">
    <citation type="submission" date="2019-07" db="EMBL/GenBank/DDBJ databases">
        <title>Whole genome shotgun sequence of Reyranella soli NBRC 108950.</title>
        <authorList>
            <person name="Hosoyama A."/>
            <person name="Uohara A."/>
            <person name="Ohji S."/>
            <person name="Ichikawa N."/>
        </authorList>
    </citation>
    <scope>NUCLEOTIDE SEQUENCE [LARGE SCALE GENOMIC DNA]</scope>
    <source>
        <strain evidence="3 4">NBRC 108950</strain>
    </source>
</reference>
<dbReference type="EMBL" id="BKAJ01000232">
    <property type="protein sequence ID" value="GEP61548.1"/>
    <property type="molecule type" value="Genomic_DNA"/>
</dbReference>
<dbReference type="Pfam" id="PF11737">
    <property type="entry name" value="DUF3300"/>
    <property type="match status" value="1"/>
</dbReference>
<feature type="chain" id="PRO_5021699460" description="DUF3300 domain-containing protein" evidence="2">
    <location>
        <begin position="24"/>
        <end position="394"/>
    </location>
</feature>
<keyword evidence="4" id="KW-1185">Reference proteome</keyword>
<dbReference type="InterPro" id="IPR021728">
    <property type="entry name" value="DUF3300"/>
</dbReference>
<name>A0A512NRG2_9HYPH</name>
<comment type="caution">
    <text evidence="3">The sequence shown here is derived from an EMBL/GenBank/DDBJ whole genome shotgun (WGS) entry which is preliminary data.</text>
</comment>
<dbReference type="Proteomes" id="UP000321058">
    <property type="component" value="Unassembled WGS sequence"/>
</dbReference>
<evidence type="ECO:0000313" key="4">
    <source>
        <dbReference type="Proteomes" id="UP000321058"/>
    </source>
</evidence>
<feature type="region of interest" description="Disordered" evidence="1">
    <location>
        <begin position="287"/>
        <end position="394"/>
    </location>
</feature>
<protein>
    <recommendedName>
        <fullName evidence="5">DUF3300 domain-containing protein</fullName>
    </recommendedName>
</protein>
<evidence type="ECO:0000313" key="3">
    <source>
        <dbReference type="EMBL" id="GEP61548.1"/>
    </source>
</evidence>
<dbReference type="PANTHER" id="PTHR40269:SF1">
    <property type="entry name" value="OUTER MEMBRANE PROTEIN"/>
    <property type="match status" value="1"/>
</dbReference>
<dbReference type="PANTHER" id="PTHR40269">
    <property type="entry name" value="OUTER MEMBRANE PROTEIN-RELATED"/>
    <property type="match status" value="1"/>
</dbReference>
<organism evidence="3 4">
    <name type="scientific">Reyranella soli</name>
    <dbReference type="NCBI Taxonomy" id="1230389"/>
    <lineage>
        <taxon>Bacteria</taxon>
        <taxon>Pseudomonadati</taxon>
        <taxon>Pseudomonadota</taxon>
        <taxon>Alphaproteobacteria</taxon>
        <taxon>Hyphomicrobiales</taxon>
        <taxon>Reyranellaceae</taxon>
        <taxon>Reyranella</taxon>
    </lineage>
</organism>
<sequence>MKRRHLLGVSALALTLGPAGLWAQDSKKPFTPEQLDQMLAPIALYPDALLSQTLMAATYPLEVVEAARWTQANPNLKGDAAVAAVKDKSWDVSVKSLVAFPQVLSMLNNNLDWTQKLGDAMIGQQKDVADSIQRLRAKAAAAGNLKTTPQQKVTTQTSGSNSAIVIEPANPEVIYVPYYNPTWAYGPWPYPAYPPVYYPPPPNYGAALMTGMMFGLGVAAGAAMFGGWHWGYAGGGWGASYTTVNVNRATTISANNFDANRYRDGQWNHDPAHRDGVPYRTQAERERYNQARPGAQQREQFRGQLDGTNRSQTATNREQAATNREQATTNREQANRNTQQRGSEGRSSAFDGVDRGGQVNRDYDRGRSSWGDRSFDRGGGFDREGGFRGGGFRR</sequence>
<feature type="compositionally biased region" description="Basic and acidic residues" evidence="1">
    <location>
        <begin position="373"/>
        <end position="386"/>
    </location>
</feature>
<evidence type="ECO:0008006" key="5">
    <source>
        <dbReference type="Google" id="ProtNLM"/>
    </source>
</evidence>
<feature type="signal peptide" evidence="2">
    <location>
        <begin position="1"/>
        <end position="23"/>
    </location>
</feature>
<evidence type="ECO:0000256" key="1">
    <source>
        <dbReference type="SAM" id="MobiDB-lite"/>
    </source>
</evidence>
<dbReference type="RefSeq" id="WP_147156834.1">
    <property type="nucleotide sequence ID" value="NZ_BKAJ01000232.1"/>
</dbReference>
<evidence type="ECO:0000256" key="2">
    <source>
        <dbReference type="SAM" id="SignalP"/>
    </source>
</evidence>
<gene>
    <name evidence="3" type="ORF">RSO01_87140</name>
</gene>
<feature type="compositionally biased region" description="Polar residues" evidence="1">
    <location>
        <begin position="306"/>
        <end position="346"/>
    </location>
</feature>
<keyword evidence="2" id="KW-0732">Signal</keyword>